<evidence type="ECO:0000256" key="4">
    <source>
        <dbReference type="ARBA" id="ARBA00022989"/>
    </source>
</evidence>
<keyword evidence="5 7" id="KW-0472">Membrane</keyword>
<name>A0ABM0MGL2_SACKO</name>
<evidence type="ECO:0000256" key="1">
    <source>
        <dbReference type="ARBA" id="ARBA00004127"/>
    </source>
</evidence>
<keyword evidence="4 7" id="KW-1133">Transmembrane helix</keyword>
<reference evidence="9" key="1">
    <citation type="submission" date="2025-08" db="UniProtKB">
        <authorList>
            <consortium name="RefSeq"/>
        </authorList>
    </citation>
    <scope>IDENTIFICATION</scope>
    <source>
        <tissue evidence="9">Testes</tissue>
    </source>
</reference>
<dbReference type="InterPro" id="IPR019365">
    <property type="entry name" value="TVP18/Ca-channel_flower"/>
</dbReference>
<keyword evidence="8" id="KW-1185">Reference proteome</keyword>
<evidence type="ECO:0000256" key="3">
    <source>
        <dbReference type="ARBA" id="ARBA00022692"/>
    </source>
</evidence>
<proteinExistence type="inferred from homology"/>
<comment type="similarity">
    <text evidence="2">Belongs to the calcium channel flower family.</text>
</comment>
<evidence type="ECO:0000256" key="2">
    <source>
        <dbReference type="ARBA" id="ARBA00010023"/>
    </source>
</evidence>
<dbReference type="Pfam" id="PF10233">
    <property type="entry name" value="Cg6151-P"/>
    <property type="match status" value="1"/>
</dbReference>
<dbReference type="GeneID" id="100372226"/>
<comment type="subcellular location">
    <subcellularLocation>
        <location evidence="1">Endomembrane system</location>
        <topology evidence="1">Multi-pass membrane protein</topology>
    </subcellularLocation>
</comment>
<sequence>MNSSVGEFSDNPGTTEMQVDESTTPPPQKQQQDQQVSWWFRILVRVIGTLSGLLCMVFGLWRCVTFTPLCLVAGLLMILLGFIVVIFEAPICCQWLEFVDKITNWVDGKPYWQRGVAYVVSAIIPMLFCFSLTTMLGSGFVFVTGSLYGLMAIGKKGDAIQVAQMRKQEQFAMETRTLVDNQGQPVDVP</sequence>
<organism evidence="8 9">
    <name type="scientific">Saccoglossus kowalevskii</name>
    <name type="common">Acorn worm</name>
    <dbReference type="NCBI Taxonomy" id="10224"/>
    <lineage>
        <taxon>Eukaryota</taxon>
        <taxon>Metazoa</taxon>
        <taxon>Hemichordata</taxon>
        <taxon>Enteropneusta</taxon>
        <taxon>Harrimaniidae</taxon>
        <taxon>Saccoglossus</taxon>
    </lineage>
</organism>
<feature type="region of interest" description="Disordered" evidence="6">
    <location>
        <begin position="1"/>
        <end position="32"/>
    </location>
</feature>
<evidence type="ECO:0000256" key="7">
    <source>
        <dbReference type="SAM" id="Phobius"/>
    </source>
</evidence>
<feature type="transmembrane region" description="Helical" evidence="7">
    <location>
        <begin position="38"/>
        <end position="61"/>
    </location>
</feature>
<dbReference type="PANTHER" id="PTHR13314">
    <property type="entry name" value="CALCIUM CHANNEL FLOWER HOMOLOG"/>
    <property type="match status" value="1"/>
</dbReference>
<feature type="compositionally biased region" description="Polar residues" evidence="6">
    <location>
        <begin position="1"/>
        <end position="23"/>
    </location>
</feature>
<evidence type="ECO:0000313" key="8">
    <source>
        <dbReference type="Proteomes" id="UP000694865"/>
    </source>
</evidence>
<accession>A0ABM0MGL2</accession>
<dbReference type="RefSeq" id="XP_006819153.1">
    <property type="nucleotide sequence ID" value="XM_006819090.1"/>
</dbReference>
<feature type="transmembrane region" description="Helical" evidence="7">
    <location>
        <begin position="68"/>
        <end position="87"/>
    </location>
</feature>
<feature type="transmembrane region" description="Helical" evidence="7">
    <location>
        <begin position="115"/>
        <end position="148"/>
    </location>
</feature>
<evidence type="ECO:0000313" key="9">
    <source>
        <dbReference type="RefSeq" id="XP_006819153.1"/>
    </source>
</evidence>
<gene>
    <name evidence="9" type="primary">LOC100372226</name>
</gene>
<evidence type="ECO:0000256" key="6">
    <source>
        <dbReference type="SAM" id="MobiDB-lite"/>
    </source>
</evidence>
<dbReference type="Proteomes" id="UP000694865">
    <property type="component" value="Unplaced"/>
</dbReference>
<keyword evidence="3 7" id="KW-0812">Transmembrane</keyword>
<protein>
    <submittedName>
        <fullName evidence="9">Calcium channel flower homolog isoform X1</fullName>
    </submittedName>
</protein>
<dbReference type="PANTHER" id="PTHR13314:SF2">
    <property type="entry name" value="CALCIUM CHANNEL FLOWER HOMOLOG"/>
    <property type="match status" value="1"/>
</dbReference>
<evidence type="ECO:0000256" key="5">
    <source>
        <dbReference type="ARBA" id="ARBA00023136"/>
    </source>
</evidence>
<dbReference type="SMART" id="SM01077">
    <property type="entry name" value="Cg6151-P"/>
    <property type="match status" value="1"/>
</dbReference>